<dbReference type="InterPro" id="IPR005750">
    <property type="entry name" value="UDP_GlcNAc_COvinyl_MurA"/>
</dbReference>
<dbReference type="InterPro" id="IPR036968">
    <property type="entry name" value="Enolpyruvate_Tfrase_sf"/>
</dbReference>
<protein>
    <recommendedName>
        <fullName evidence="12 14">UDP-N-acetylglucosamine 1-carboxyvinyltransferase</fullName>
        <ecNumber evidence="11 14">2.5.1.7</ecNumber>
    </recommendedName>
</protein>
<dbReference type="PANTHER" id="PTHR43783:SF1">
    <property type="entry name" value="UDP-N-ACETYLGLUCOSAMINE 1-CARBOXYVINYLTRANSFERASE"/>
    <property type="match status" value="1"/>
</dbReference>
<dbReference type="GO" id="GO:0008360">
    <property type="term" value="P:regulation of cell shape"/>
    <property type="evidence" value="ECO:0007669"/>
    <property type="project" value="UniProtKB-KW"/>
</dbReference>
<evidence type="ECO:0000256" key="13">
    <source>
        <dbReference type="ARBA" id="ARBA00047527"/>
    </source>
</evidence>
<dbReference type="Proteomes" id="UP000231407">
    <property type="component" value="Unassembled WGS sequence"/>
</dbReference>
<evidence type="ECO:0000256" key="2">
    <source>
        <dbReference type="ARBA" id="ARBA00004752"/>
    </source>
</evidence>
<dbReference type="InterPro" id="IPR001986">
    <property type="entry name" value="Enolpyruvate_Tfrase_dom"/>
</dbReference>
<comment type="similarity">
    <text evidence="10">Belongs to the EPSP synthase family. MurA subfamily.</text>
</comment>
<dbReference type="GO" id="GO:0071555">
    <property type="term" value="P:cell wall organization"/>
    <property type="evidence" value="ECO:0007669"/>
    <property type="project" value="UniProtKB-KW"/>
</dbReference>
<evidence type="ECO:0000313" key="16">
    <source>
        <dbReference type="EMBL" id="PIU73157.1"/>
    </source>
</evidence>
<dbReference type="NCBIfam" id="NF006873">
    <property type="entry name" value="PRK09369.1"/>
    <property type="match status" value="1"/>
</dbReference>
<comment type="pathway">
    <text evidence="2">Cell wall biogenesis; peptidoglycan biosynthesis.</text>
</comment>
<dbReference type="InterPro" id="IPR013792">
    <property type="entry name" value="RNA3'P_cycl/enolpyr_Trfase_a/b"/>
</dbReference>
<keyword evidence="3" id="KW-0963">Cytoplasm</keyword>
<keyword evidence="7" id="KW-0573">Peptidoglycan synthesis</keyword>
<dbReference type="CDD" id="cd01555">
    <property type="entry name" value="UdpNAET"/>
    <property type="match status" value="1"/>
</dbReference>
<evidence type="ECO:0000259" key="15">
    <source>
        <dbReference type="Pfam" id="PF00275"/>
    </source>
</evidence>
<gene>
    <name evidence="16" type="primary">murA</name>
    <name evidence="16" type="ORF">COS78_03740</name>
</gene>
<evidence type="ECO:0000256" key="4">
    <source>
        <dbReference type="ARBA" id="ARBA00022618"/>
    </source>
</evidence>
<dbReference type="Pfam" id="PF00275">
    <property type="entry name" value="EPSP_synthase"/>
    <property type="match status" value="1"/>
</dbReference>
<evidence type="ECO:0000256" key="5">
    <source>
        <dbReference type="ARBA" id="ARBA00022679"/>
    </source>
</evidence>
<evidence type="ECO:0000256" key="1">
    <source>
        <dbReference type="ARBA" id="ARBA00004496"/>
    </source>
</evidence>
<name>A0A2M7ARA2_9BACT</name>
<evidence type="ECO:0000256" key="3">
    <source>
        <dbReference type="ARBA" id="ARBA00022490"/>
    </source>
</evidence>
<evidence type="ECO:0000256" key="8">
    <source>
        <dbReference type="ARBA" id="ARBA00023306"/>
    </source>
</evidence>
<sequence length="442" mass="48500">MSRYIITGGKTLCGEVSIRGAKNASFKQIIASMLSDKTTQLSNIPQISDVKITQSIAESLGSQISPIGEHSLEITTKKLFSSTVPHGTGEKSRASFMFAAPLLLRTGVATIPTPGGDKLGARPLDRLFECFHKMGITTKITDDTIHFSASKIKPTVFSFPKPSHTVTEVLIMISTLVKGQTILNNSSLEPEIDDLIVMLNSMGARIYRDPKLSQTIIIDGVDSLRGTTHQVIADRNETVTFACAALLTKGSINILRTDPKIITTFLETLSTMGAKIVSGKDEVTVSWDKPLKSINIETGPEPFFMTDWQTVFSVLLTQAVGVSSIIERVYPSRFQHITNLEKMGLKVKYFNPIVTNPKSYYEFNPQNDSPQYFHGVKIYGPVKLKPAKFVINDLRAGASTTLAALTATGISIVDNVEYIERGYEKLADRLKSLGAQIEYIKT</sequence>
<dbReference type="Gene3D" id="3.65.10.10">
    <property type="entry name" value="Enolpyruvate transferase domain"/>
    <property type="match status" value="2"/>
</dbReference>
<evidence type="ECO:0000256" key="11">
    <source>
        <dbReference type="ARBA" id="ARBA00039108"/>
    </source>
</evidence>
<dbReference type="GO" id="GO:0019277">
    <property type="term" value="P:UDP-N-acetylgalactosamine biosynthetic process"/>
    <property type="evidence" value="ECO:0007669"/>
    <property type="project" value="InterPro"/>
</dbReference>
<evidence type="ECO:0000256" key="14">
    <source>
        <dbReference type="NCBIfam" id="TIGR01072"/>
    </source>
</evidence>
<dbReference type="EMBL" id="PEWA01000052">
    <property type="protein sequence ID" value="PIU73157.1"/>
    <property type="molecule type" value="Genomic_DNA"/>
</dbReference>
<dbReference type="InterPro" id="IPR050068">
    <property type="entry name" value="MurA_subfamily"/>
</dbReference>
<dbReference type="GO" id="GO:0009252">
    <property type="term" value="P:peptidoglycan biosynthetic process"/>
    <property type="evidence" value="ECO:0007669"/>
    <property type="project" value="UniProtKB-UniRule"/>
</dbReference>
<evidence type="ECO:0000313" key="17">
    <source>
        <dbReference type="Proteomes" id="UP000231407"/>
    </source>
</evidence>
<comment type="caution">
    <text evidence="16">The sequence shown here is derived from an EMBL/GenBank/DDBJ whole genome shotgun (WGS) entry which is preliminary data.</text>
</comment>
<keyword evidence="4" id="KW-0132">Cell division</keyword>
<keyword evidence="8" id="KW-0131">Cell cycle</keyword>
<proteinExistence type="inferred from homology"/>
<keyword evidence="9" id="KW-0961">Cell wall biogenesis/degradation</keyword>
<evidence type="ECO:0000256" key="7">
    <source>
        <dbReference type="ARBA" id="ARBA00022984"/>
    </source>
</evidence>
<keyword evidence="6" id="KW-0133">Cell shape</keyword>
<comment type="subcellular location">
    <subcellularLocation>
        <location evidence="1">Cytoplasm</location>
    </subcellularLocation>
</comment>
<dbReference type="GO" id="GO:0051301">
    <property type="term" value="P:cell division"/>
    <property type="evidence" value="ECO:0007669"/>
    <property type="project" value="UniProtKB-KW"/>
</dbReference>
<organism evidence="16 17">
    <name type="scientific">Candidatus Shapirobacteria bacterium CG06_land_8_20_14_3_00_40_12</name>
    <dbReference type="NCBI Taxonomy" id="1974881"/>
    <lineage>
        <taxon>Bacteria</taxon>
        <taxon>Candidatus Shapironibacteriota</taxon>
    </lineage>
</organism>
<evidence type="ECO:0000256" key="6">
    <source>
        <dbReference type="ARBA" id="ARBA00022960"/>
    </source>
</evidence>
<dbReference type="EC" id="2.5.1.7" evidence="11 14"/>
<dbReference type="NCBIfam" id="TIGR01072">
    <property type="entry name" value="murA"/>
    <property type="match status" value="1"/>
</dbReference>
<dbReference type="SUPFAM" id="SSF55205">
    <property type="entry name" value="EPT/RTPC-like"/>
    <property type="match status" value="1"/>
</dbReference>
<feature type="domain" description="Enolpyruvate transferase" evidence="15">
    <location>
        <begin position="7"/>
        <end position="430"/>
    </location>
</feature>
<reference evidence="17" key="1">
    <citation type="submission" date="2017-09" db="EMBL/GenBank/DDBJ databases">
        <title>Depth-based differentiation of microbial function through sediment-hosted aquifers and enrichment of novel symbionts in the deep terrestrial subsurface.</title>
        <authorList>
            <person name="Probst A.J."/>
            <person name="Ladd B."/>
            <person name="Jarett J.K."/>
            <person name="Geller-Mcgrath D.E."/>
            <person name="Sieber C.M.K."/>
            <person name="Emerson J.B."/>
            <person name="Anantharaman K."/>
            <person name="Thomas B.C."/>
            <person name="Malmstrom R."/>
            <person name="Stieglmeier M."/>
            <person name="Klingl A."/>
            <person name="Woyke T."/>
            <person name="Ryan C.M."/>
            <person name="Banfield J.F."/>
        </authorList>
    </citation>
    <scope>NUCLEOTIDE SEQUENCE [LARGE SCALE GENOMIC DNA]</scope>
</reference>
<evidence type="ECO:0000256" key="9">
    <source>
        <dbReference type="ARBA" id="ARBA00023316"/>
    </source>
</evidence>
<dbReference type="PANTHER" id="PTHR43783">
    <property type="entry name" value="UDP-N-ACETYLGLUCOSAMINE 1-CARBOXYVINYLTRANSFERASE"/>
    <property type="match status" value="1"/>
</dbReference>
<comment type="catalytic activity">
    <reaction evidence="13">
        <text>phosphoenolpyruvate + UDP-N-acetyl-alpha-D-glucosamine = UDP-N-acetyl-3-O-(1-carboxyvinyl)-alpha-D-glucosamine + phosphate</text>
        <dbReference type="Rhea" id="RHEA:18681"/>
        <dbReference type="ChEBI" id="CHEBI:43474"/>
        <dbReference type="ChEBI" id="CHEBI:57705"/>
        <dbReference type="ChEBI" id="CHEBI:58702"/>
        <dbReference type="ChEBI" id="CHEBI:68483"/>
        <dbReference type="EC" id="2.5.1.7"/>
    </reaction>
</comment>
<dbReference type="GO" id="GO:0005737">
    <property type="term" value="C:cytoplasm"/>
    <property type="evidence" value="ECO:0007669"/>
    <property type="project" value="UniProtKB-SubCell"/>
</dbReference>
<dbReference type="GO" id="GO:0008760">
    <property type="term" value="F:UDP-N-acetylglucosamine 1-carboxyvinyltransferase activity"/>
    <property type="evidence" value="ECO:0007669"/>
    <property type="project" value="UniProtKB-UniRule"/>
</dbReference>
<keyword evidence="5 16" id="KW-0808">Transferase</keyword>
<dbReference type="AlphaFoldDB" id="A0A2M7ARA2"/>
<accession>A0A2M7ARA2</accession>
<evidence type="ECO:0000256" key="12">
    <source>
        <dbReference type="ARBA" id="ARBA00039754"/>
    </source>
</evidence>
<evidence type="ECO:0000256" key="10">
    <source>
        <dbReference type="ARBA" id="ARBA00038367"/>
    </source>
</evidence>